<organism evidence="13 14">
    <name type="scientific">Lautropia mirabilis ATCC 51599</name>
    <dbReference type="NCBI Taxonomy" id="887898"/>
    <lineage>
        <taxon>Bacteria</taxon>
        <taxon>Pseudomonadati</taxon>
        <taxon>Pseudomonadota</taxon>
        <taxon>Betaproteobacteria</taxon>
        <taxon>Burkholderiales</taxon>
        <taxon>Burkholderiaceae</taxon>
        <taxon>Lautropia</taxon>
    </lineage>
</organism>
<comment type="pathway">
    <text evidence="2 8">Fermentation; pyruvate fermentation to lactate; (S)-lactate from pyruvate: step 1/1.</text>
</comment>
<dbReference type="Proteomes" id="UP000011021">
    <property type="component" value="Unassembled WGS sequence"/>
</dbReference>
<feature type="binding site" evidence="8">
    <location>
        <begin position="180"/>
        <end position="183"/>
    </location>
    <ligand>
        <name>substrate</name>
    </ligand>
</feature>
<name>E7RVD3_9BURK</name>
<keyword evidence="6 8" id="KW-0520">NAD</keyword>
<feature type="binding site" evidence="10">
    <location>
        <begin position="41"/>
        <end position="46"/>
    </location>
    <ligand>
        <name>NAD(+)</name>
        <dbReference type="ChEBI" id="CHEBI:57540"/>
    </ligand>
</feature>
<feature type="binding site" evidence="8">
    <location>
        <position position="185"/>
    </location>
    <ligand>
        <name>beta-D-fructose 1,6-bisphosphate</name>
        <dbReference type="ChEBI" id="CHEBI:32966"/>
        <note>allosteric activator</note>
    </ligand>
</feature>
<evidence type="ECO:0000256" key="1">
    <source>
        <dbReference type="ARBA" id="ARBA00003966"/>
    </source>
</evidence>
<feature type="binding site" evidence="8">
    <location>
        <begin position="111"/>
        <end position="112"/>
    </location>
    <ligand>
        <name>NAD(+)</name>
        <dbReference type="ChEBI" id="CHEBI:57540"/>
    </ligand>
</feature>
<comment type="caution">
    <text evidence="8">Lacks conserved residue(s) required for the propagation of feature annotation.</text>
</comment>
<feature type="binding site" evidence="8">
    <location>
        <position position="262"/>
    </location>
    <ligand>
        <name>substrate</name>
    </ligand>
</feature>
<gene>
    <name evidence="8" type="primary">ldh</name>
    <name evidence="13" type="ORF">HMPREF0551_0645</name>
</gene>
<feature type="binding site" evidence="8 10">
    <location>
        <begin position="150"/>
        <end position="152"/>
    </location>
    <ligand>
        <name>NAD(+)</name>
        <dbReference type="ChEBI" id="CHEBI:57540"/>
    </ligand>
</feature>
<evidence type="ECO:0000256" key="4">
    <source>
        <dbReference type="ARBA" id="ARBA00012967"/>
    </source>
</evidence>
<dbReference type="GO" id="GO:0006096">
    <property type="term" value="P:glycolytic process"/>
    <property type="evidence" value="ECO:0007669"/>
    <property type="project" value="UniProtKB-UniRule"/>
</dbReference>
<feature type="binding site" evidence="8">
    <location>
        <begin position="152"/>
        <end position="155"/>
    </location>
    <ligand>
        <name>substrate</name>
    </ligand>
</feature>
<accession>E7RVD3</accession>
<keyword evidence="14" id="KW-1185">Reference proteome</keyword>
<comment type="subcellular location">
    <subcellularLocation>
        <location evidence="8">Cytoplasm</location>
    </subcellularLocation>
</comment>
<feature type="binding site" evidence="8">
    <location>
        <position position="71"/>
    </location>
    <ligand>
        <name>NAD(+)</name>
        <dbReference type="ChEBI" id="CHEBI:57540"/>
    </ligand>
</feature>
<evidence type="ECO:0000256" key="3">
    <source>
        <dbReference type="ARBA" id="ARBA00006054"/>
    </source>
</evidence>
<dbReference type="GO" id="GO:0004459">
    <property type="term" value="F:L-lactate dehydrogenase (NAD+) activity"/>
    <property type="evidence" value="ECO:0007669"/>
    <property type="project" value="UniProtKB-UniRule"/>
</dbReference>
<dbReference type="HOGENOM" id="CLU_045401_1_1_4"/>
<evidence type="ECO:0000256" key="7">
    <source>
        <dbReference type="ARBA" id="ARBA00049258"/>
    </source>
</evidence>
<dbReference type="InterPro" id="IPR022383">
    <property type="entry name" value="Lactate/malate_DH_C"/>
</dbReference>
<comment type="catalytic activity">
    <reaction evidence="7 8">
        <text>(S)-lactate + NAD(+) = pyruvate + NADH + H(+)</text>
        <dbReference type="Rhea" id="RHEA:23444"/>
        <dbReference type="ChEBI" id="CHEBI:15361"/>
        <dbReference type="ChEBI" id="CHEBI:15378"/>
        <dbReference type="ChEBI" id="CHEBI:16651"/>
        <dbReference type="ChEBI" id="CHEBI:57540"/>
        <dbReference type="ChEBI" id="CHEBI:57945"/>
        <dbReference type="EC" id="1.1.1.27"/>
    </reaction>
</comment>
<dbReference type="UniPathway" id="UPA00554">
    <property type="reaction ID" value="UER00611"/>
</dbReference>
<evidence type="ECO:0000313" key="13">
    <source>
        <dbReference type="EMBL" id="EFV95737.1"/>
    </source>
</evidence>
<comment type="similarity">
    <text evidence="3 8">Belongs to the LDH/MDH superfamily. LDH family.</text>
</comment>
<comment type="function">
    <text evidence="8">Catalyzes the conversion of lactate to pyruvate.</text>
</comment>
<protein>
    <recommendedName>
        <fullName evidence="4 8">L-lactate dehydrogenase</fullName>
        <shortName evidence="8">L-LDH</shortName>
        <ecNumber evidence="4 8">1.1.1.27</ecNumber>
    </recommendedName>
</protein>
<dbReference type="GO" id="GO:0006089">
    <property type="term" value="P:lactate metabolic process"/>
    <property type="evidence" value="ECO:0007669"/>
    <property type="project" value="TreeGrafter"/>
</dbReference>
<dbReference type="CDD" id="cd05292">
    <property type="entry name" value="LDH_2"/>
    <property type="match status" value="1"/>
</dbReference>
<dbReference type="Gene3D" id="3.40.50.720">
    <property type="entry name" value="NAD(P)-binding Rossmann-like Domain"/>
    <property type="match status" value="1"/>
</dbReference>
<dbReference type="SUPFAM" id="SSF51735">
    <property type="entry name" value="NAD(P)-binding Rossmann-fold domains"/>
    <property type="match status" value="1"/>
</dbReference>
<keyword evidence="8" id="KW-0597">Phosphoprotein</keyword>
<evidence type="ECO:0000256" key="9">
    <source>
        <dbReference type="PIRSR" id="PIRSR000102-1"/>
    </source>
</evidence>
<comment type="subunit">
    <text evidence="8">Homotetramer.</text>
</comment>
<dbReference type="PANTHER" id="PTHR43128">
    <property type="entry name" value="L-2-HYDROXYCARBOXYLATE DEHYDROGENASE (NAD(P)(+))"/>
    <property type="match status" value="1"/>
</dbReference>
<dbReference type="NCBIfam" id="TIGR01771">
    <property type="entry name" value="L-LDH-NAD"/>
    <property type="match status" value="1"/>
</dbReference>
<dbReference type="InterPro" id="IPR011304">
    <property type="entry name" value="L-lactate_DH"/>
</dbReference>
<evidence type="ECO:0000313" key="14">
    <source>
        <dbReference type="Proteomes" id="UP000011021"/>
    </source>
</evidence>
<feature type="active site" description="Proton acceptor" evidence="8 9">
    <location>
        <position position="207"/>
    </location>
</feature>
<feature type="binding site" evidence="8">
    <location>
        <position position="45"/>
    </location>
    <ligand>
        <name>NAD(+)</name>
        <dbReference type="ChEBI" id="CHEBI:57540"/>
    </ligand>
</feature>
<keyword evidence="8" id="KW-0021">Allosteric enzyme</keyword>
<keyword evidence="5 8" id="KW-0560">Oxidoreductase</keyword>
<keyword evidence="8" id="KW-0963">Cytoplasm</keyword>
<dbReference type="InterPro" id="IPR001236">
    <property type="entry name" value="Lactate/malate_DH_N"/>
</dbReference>
<dbReference type="eggNOG" id="COG0039">
    <property type="taxonomic scope" value="Bacteria"/>
</dbReference>
<dbReference type="AlphaFoldDB" id="E7RVD3"/>
<reference evidence="13 14" key="1">
    <citation type="submission" date="2010-12" db="EMBL/GenBank/DDBJ databases">
        <authorList>
            <person name="Muzny D."/>
            <person name="Qin X."/>
            <person name="Deng J."/>
            <person name="Jiang H."/>
            <person name="Liu Y."/>
            <person name="Qu J."/>
            <person name="Song X.-Z."/>
            <person name="Zhang L."/>
            <person name="Thornton R."/>
            <person name="Coyle M."/>
            <person name="Francisco L."/>
            <person name="Jackson L."/>
            <person name="Javaid M."/>
            <person name="Korchina V."/>
            <person name="Kovar C."/>
            <person name="Mata R."/>
            <person name="Mathew T."/>
            <person name="Ngo R."/>
            <person name="Nguyen L."/>
            <person name="Nguyen N."/>
            <person name="Okwuonu G."/>
            <person name="Ongeri F."/>
            <person name="Pham C."/>
            <person name="Simmons D."/>
            <person name="Wilczek-Boney K."/>
            <person name="Hale W."/>
            <person name="Jakkamsetti A."/>
            <person name="Pham P."/>
            <person name="Ruth R."/>
            <person name="San Lucas F."/>
            <person name="Warren J."/>
            <person name="Zhang J."/>
            <person name="Zhao Z."/>
            <person name="Zhou C."/>
            <person name="Zhu D."/>
            <person name="Lee S."/>
            <person name="Bess C."/>
            <person name="Blankenburg K."/>
            <person name="Forbes L."/>
            <person name="Fu Q."/>
            <person name="Gubbala S."/>
            <person name="Hirani K."/>
            <person name="Jayaseelan J.C."/>
            <person name="Lara F."/>
            <person name="Munidasa M."/>
            <person name="Palculict T."/>
            <person name="Patil S."/>
            <person name="Pu L.-L."/>
            <person name="Saada N."/>
            <person name="Tang L."/>
            <person name="Weissenberger G."/>
            <person name="Zhu Y."/>
            <person name="Hemphill L."/>
            <person name="Shang Y."/>
            <person name="Youmans B."/>
            <person name="Ayvaz T."/>
            <person name="Ross M."/>
            <person name="Santibanez J."/>
            <person name="Aqrawi P."/>
            <person name="Gross S."/>
            <person name="Joshi V."/>
            <person name="Fowler G."/>
            <person name="Nazareth L."/>
            <person name="Reid J."/>
            <person name="Worley K."/>
            <person name="Petrosino J."/>
            <person name="Highlander S."/>
            <person name="Gibbs R."/>
        </authorList>
    </citation>
    <scope>NUCLEOTIDE SEQUENCE [LARGE SCALE GENOMIC DNA]</scope>
    <source>
        <strain evidence="13 14">ATCC 51599</strain>
    </source>
</reference>
<comment type="caution">
    <text evidence="13">The sequence shown here is derived from an EMBL/GenBank/DDBJ whole genome shotgun (WGS) entry which is preliminary data.</text>
</comment>
<feature type="binding site" evidence="10">
    <location>
        <position position="127"/>
    </location>
    <ligand>
        <name>NAD(+)</name>
        <dbReference type="ChEBI" id="CHEBI:57540"/>
    </ligand>
</feature>
<evidence type="ECO:0000256" key="5">
    <source>
        <dbReference type="ARBA" id="ARBA00023002"/>
    </source>
</evidence>
<evidence type="ECO:0000259" key="12">
    <source>
        <dbReference type="Pfam" id="PF02866"/>
    </source>
</evidence>
<dbReference type="InterPro" id="IPR015955">
    <property type="entry name" value="Lactate_DH/Glyco_Ohase_4_C"/>
</dbReference>
<evidence type="ECO:0000256" key="10">
    <source>
        <dbReference type="PIRSR" id="PIRSR000102-3"/>
    </source>
</evidence>
<evidence type="ECO:0000256" key="8">
    <source>
        <dbReference type="HAMAP-Rule" id="MF_00488"/>
    </source>
</evidence>
<evidence type="ECO:0000259" key="11">
    <source>
        <dbReference type="Pfam" id="PF00056"/>
    </source>
</evidence>
<dbReference type="Pfam" id="PF02866">
    <property type="entry name" value="Ldh_1_C"/>
    <property type="match status" value="1"/>
</dbReference>
<dbReference type="Gene3D" id="3.90.110.10">
    <property type="entry name" value="Lactate dehydrogenase/glycoside hydrolase, family 4, C-terminal"/>
    <property type="match status" value="1"/>
</dbReference>
<dbReference type="InterPro" id="IPR036291">
    <property type="entry name" value="NAD(P)-bd_dom_sf"/>
</dbReference>
<dbReference type="HAMAP" id="MF_00488">
    <property type="entry name" value="Lactate_dehydrog"/>
    <property type="match status" value="1"/>
</dbReference>
<feature type="domain" description="Lactate/malate dehydrogenase N-terminal" evidence="11">
    <location>
        <begin position="36"/>
        <end position="173"/>
    </location>
</feature>
<feature type="binding site" evidence="8">
    <location>
        <position position="200"/>
    </location>
    <ligand>
        <name>beta-D-fructose 1,6-bisphosphate</name>
        <dbReference type="ChEBI" id="CHEBI:32966"/>
        <note>allosteric activator</note>
    </ligand>
</feature>
<feature type="binding site" evidence="8 10">
    <location>
        <position position="66"/>
    </location>
    <ligand>
        <name>NAD(+)</name>
        <dbReference type="ChEBI" id="CHEBI:57540"/>
    </ligand>
</feature>
<dbReference type="PRINTS" id="PR00086">
    <property type="entry name" value="LLDHDRGNASE"/>
</dbReference>
<dbReference type="InterPro" id="IPR018177">
    <property type="entry name" value="L-lactate_DH_AS"/>
</dbReference>
<dbReference type="EMBL" id="AEQP01000002">
    <property type="protein sequence ID" value="EFV95737.1"/>
    <property type="molecule type" value="Genomic_DNA"/>
</dbReference>
<evidence type="ECO:0000256" key="2">
    <source>
        <dbReference type="ARBA" id="ARBA00004843"/>
    </source>
</evidence>
<feature type="modified residue" description="Phosphotyrosine" evidence="8">
    <location>
        <position position="253"/>
    </location>
</feature>
<dbReference type="PANTHER" id="PTHR43128:SF16">
    <property type="entry name" value="L-LACTATE DEHYDROGENASE"/>
    <property type="match status" value="1"/>
</dbReference>
<dbReference type="SUPFAM" id="SSF56327">
    <property type="entry name" value="LDH C-terminal domain-like"/>
    <property type="match status" value="1"/>
</dbReference>
<comment type="function">
    <text evidence="1">Catalyzes the reversible oxidation of malate to oxaloacetate.</text>
</comment>
<comment type="activity regulation">
    <text evidence="8">Allosterically activated by fructose 1,6-bisphosphate (FBP).</text>
</comment>
<dbReference type="Pfam" id="PF00056">
    <property type="entry name" value="Ldh_1_N"/>
    <property type="match status" value="1"/>
</dbReference>
<feature type="domain" description="Lactate/malate dehydrogenase C-terminal" evidence="12">
    <location>
        <begin position="177"/>
        <end position="345"/>
    </location>
</feature>
<dbReference type="GO" id="GO:0005737">
    <property type="term" value="C:cytoplasm"/>
    <property type="evidence" value="ECO:0007669"/>
    <property type="project" value="UniProtKB-SubCell"/>
</dbReference>
<proteinExistence type="inferred from homology"/>
<feature type="binding site" evidence="8">
    <location>
        <position position="120"/>
    </location>
    <ligand>
        <name>substrate</name>
    </ligand>
</feature>
<dbReference type="EC" id="1.1.1.27" evidence="4 8"/>
<dbReference type="PROSITE" id="PS00064">
    <property type="entry name" value="L_LDH"/>
    <property type="match status" value="1"/>
</dbReference>
<dbReference type="STRING" id="887898.HMPREF0551_0645"/>
<evidence type="ECO:0000256" key="6">
    <source>
        <dbReference type="ARBA" id="ARBA00023027"/>
    </source>
</evidence>
<feature type="binding site" evidence="8">
    <location>
        <position position="114"/>
    </location>
    <ligand>
        <name>substrate</name>
    </ligand>
</feature>
<dbReference type="InterPro" id="IPR001557">
    <property type="entry name" value="L-lactate/malate_DH"/>
</dbReference>
<feature type="binding site" evidence="8">
    <location>
        <position position="175"/>
    </location>
    <ligand>
        <name>NAD(+)</name>
        <dbReference type="ChEBI" id="CHEBI:57540"/>
    </ligand>
</feature>
<sequence>MDGSGVGMVAESQRHSCRAARALVKPQESHMAKGRKISVVGAGAVGTAVAYAALIRQVANEIALYDINTPKVEAEAADLAHGSHFTGWPHVSGSSDIAVTSGSDIVVITAGAKQNPGQSRLELVRDNARILKAMIPKLVEASPDAIFILVTNPCDVLTMVAQRISGLPTSRVISSGTVLDSSRLRRLIADRARISTASVHASIIGEHGDSEFPMWSVARIGAVPIADYRVNGHQVFPPDVLDDLAHQVMTSAYKVIAGKGATNFAIGLSASRICEAILRDEHSVQPVSSILHGQYGIDGVALSLPSVLGASGVEQVLDTPLSEDEKAKLRASADAILNSFKLVEKEL</sequence>
<dbReference type="PIRSF" id="PIRSF000102">
    <property type="entry name" value="Lac_mal_DH"/>
    <property type="match status" value="1"/>
</dbReference>